<comment type="caution">
    <text evidence="1">The sequence shown here is derived from an EMBL/GenBank/DDBJ whole genome shotgun (WGS) entry which is preliminary data.</text>
</comment>
<evidence type="ECO:0000313" key="1">
    <source>
        <dbReference type="EMBL" id="KAI8426600.1"/>
    </source>
</evidence>
<protein>
    <submittedName>
        <fullName evidence="1">Uncharacterized protein</fullName>
    </submittedName>
</protein>
<reference evidence="1 2" key="1">
    <citation type="journal article" date="2022" name="Genome Biol. Evol.">
        <title>The Spruce Budworm Genome: Reconstructing the Evolutionary History of Antifreeze Proteins.</title>
        <authorList>
            <person name="Beliveau C."/>
            <person name="Gagne P."/>
            <person name="Picq S."/>
            <person name="Vernygora O."/>
            <person name="Keeling C.I."/>
            <person name="Pinkney K."/>
            <person name="Doucet D."/>
            <person name="Wen F."/>
            <person name="Johnston J.S."/>
            <person name="Maaroufi H."/>
            <person name="Boyle B."/>
            <person name="Laroche J."/>
            <person name="Dewar K."/>
            <person name="Juretic N."/>
            <person name="Blackburn G."/>
            <person name="Nisole A."/>
            <person name="Brunet B."/>
            <person name="Brandao M."/>
            <person name="Lumley L."/>
            <person name="Duan J."/>
            <person name="Quan G."/>
            <person name="Lucarotti C.J."/>
            <person name="Roe A.D."/>
            <person name="Sperling F.A.H."/>
            <person name="Levesque R.C."/>
            <person name="Cusson M."/>
        </authorList>
    </citation>
    <scope>NUCLEOTIDE SEQUENCE [LARGE SCALE GENOMIC DNA]</scope>
    <source>
        <strain evidence="1">Glfc:IPQL:Cfum</strain>
    </source>
</reference>
<dbReference type="Proteomes" id="UP001064048">
    <property type="component" value="Chromosome 8"/>
</dbReference>
<keyword evidence="2" id="KW-1185">Reference proteome</keyword>
<sequence>MANEQVGLLMVVGPCARSARIATTILLANPAVKQQCLQYISKLPQCLKSKVFDQCVLPVMTYGSETWALTMGLMRKLKVTQRAMERAMLGVSLRDRIRNDDIRNRTKVTDIARRIAKLKWQWAGHIARRTDGRWGQKVLEWRPRTGRRAVATVQLVIKITSDDAHAQGSGARSRLIRVVSPKTEDPLSISFIVRFLSRTKLRLTVDVSRLRRGIGADASRNSAQEALRRAIWRPIARYRLVMGSVAIMTGPCSRSARIATTILLANPAVKQQCLHCCFGVESKTAVKQVPRGENGRGSCGQESIPRTTDWKTANRKA</sequence>
<evidence type="ECO:0000313" key="2">
    <source>
        <dbReference type="Proteomes" id="UP001064048"/>
    </source>
</evidence>
<gene>
    <name evidence="1" type="ORF">MSG28_005383</name>
</gene>
<dbReference type="EMBL" id="CM046108">
    <property type="protein sequence ID" value="KAI8426600.1"/>
    <property type="molecule type" value="Genomic_DNA"/>
</dbReference>
<name>A0ACC0JRD7_CHOFU</name>
<organism evidence="1 2">
    <name type="scientific">Choristoneura fumiferana</name>
    <name type="common">Spruce budworm moth</name>
    <name type="synonym">Archips fumiferana</name>
    <dbReference type="NCBI Taxonomy" id="7141"/>
    <lineage>
        <taxon>Eukaryota</taxon>
        <taxon>Metazoa</taxon>
        <taxon>Ecdysozoa</taxon>
        <taxon>Arthropoda</taxon>
        <taxon>Hexapoda</taxon>
        <taxon>Insecta</taxon>
        <taxon>Pterygota</taxon>
        <taxon>Neoptera</taxon>
        <taxon>Endopterygota</taxon>
        <taxon>Lepidoptera</taxon>
        <taxon>Glossata</taxon>
        <taxon>Ditrysia</taxon>
        <taxon>Tortricoidea</taxon>
        <taxon>Tortricidae</taxon>
        <taxon>Tortricinae</taxon>
        <taxon>Choristoneura</taxon>
    </lineage>
</organism>
<accession>A0ACC0JRD7</accession>
<proteinExistence type="predicted"/>